<gene>
    <name evidence="2" type="ORF">AVDCRST_MAG55-1291</name>
</gene>
<feature type="compositionally biased region" description="Basic and acidic residues" evidence="1">
    <location>
        <begin position="1"/>
        <end position="11"/>
    </location>
</feature>
<sequence>DSRRSGSLDARRGHRAGQGLLPGHFGAPDSERRRSLGGGGRQRAHRRAQRPRARRRGGGWGPGRHLPTRGRPRRDGKQPQGAGRGVPRRDFRARLG</sequence>
<protein>
    <submittedName>
        <fullName evidence="2">Uncharacterized protein</fullName>
    </submittedName>
</protein>
<proteinExistence type="predicted"/>
<feature type="non-terminal residue" evidence="2">
    <location>
        <position position="96"/>
    </location>
</feature>
<evidence type="ECO:0000313" key="2">
    <source>
        <dbReference type="EMBL" id="CAA9410213.1"/>
    </source>
</evidence>
<feature type="compositionally biased region" description="Basic residues" evidence="1">
    <location>
        <begin position="42"/>
        <end position="57"/>
    </location>
</feature>
<feature type="non-terminal residue" evidence="2">
    <location>
        <position position="1"/>
    </location>
</feature>
<dbReference type="EMBL" id="CADCUZ010000052">
    <property type="protein sequence ID" value="CAA9410213.1"/>
    <property type="molecule type" value="Genomic_DNA"/>
</dbReference>
<organism evidence="2">
    <name type="scientific">uncultured Rubrobacteraceae bacterium</name>
    <dbReference type="NCBI Taxonomy" id="349277"/>
    <lineage>
        <taxon>Bacteria</taxon>
        <taxon>Bacillati</taxon>
        <taxon>Actinomycetota</taxon>
        <taxon>Rubrobacteria</taxon>
        <taxon>Rubrobacterales</taxon>
        <taxon>Rubrobacteraceae</taxon>
        <taxon>environmental samples</taxon>
    </lineage>
</organism>
<feature type="region of interest" description="Disordered" evidence="1">
    <location>
        <begin position="1"/>
        <end position="96"/>
    </location>
</feature>
<accession>A0A6J4PA71</accession>
<dbReference type="AlphaFoldDB" id="A0A6J4PA71"/>
<evidence type="ECO:0000256" key="1">
    <source>
        <dbReference type="SAM" id="MobiDB-lite"/>
    </source>
</evidence>
<feature type="compositionally biased region" description="Basic and acidic residues" evidence="1">
    <location>
        <begin position="87"/>
        <end position="96"/>
    </location>
</feature>
<reference evidence="2" key="1">
    <citation type="submission" date="2020-02" db="EMBL/GenBank/DDBJ databases">
        <authorList>
            <person name="Meier V. D."/>
        </authorList>
    </citation>
    <scope>NUCLEOTIDE SEQUENCE</scope>
    <source>
        <strain evidence="2">AVDCRST_MAG55</strain>
    </source>
</reference>
<name>A0A6J4PA71_9ACTN</name>